<dbReference type="InterPro" id="IPR047057">
    <property type="entry name" value="MerR_fam"/>
</dbReference>
<dbReference type="PATRIC" id="fig|1227363.6.peg.1327"/>
<dbReference type="Gene3D" id="1.10.1660.10">
    <property type="match status" value="1"/>
</dbReference>
<sequence>MKEKEFRRSLAVLPIGTAMSLTGLSARQIRYYEKNELVVPKRNDTNRRMYSLDDIDKLLEIKDYLAEGMTIAEIKKIGQKKPEKISDDDLRRLLREEFISASGMDSNHSGFSFKDNKRHFQF</sequence>
<dbReference type="SUPFAM" id="SSF46955">
    <property type="entry name" value="Putative DNA-binding domain"/>
    <property type="match status" value="1"/>
</dbReference>
<dbReference type="PANTHER" id="PTHR30204">
    <property type="entry name" value="REDOX-CYCLING DRUG-SENSING TRANSCRIPTIONAL ACTIVATOR SOXR"/>
    <property type="match status" value="1"/>
</dbReference>
<evidence type="ECO:0000313" key="7">
    <source>
        <dbReference type="Proteomes" id="UP000011912"/>
    </source>
</evidence>
<comment type="caution">
    <text evidence="6">The sequence shown here is derived from an EMBL/GenBank/DDBJ whole genome shotgun (WGS) entry which is preliminary data.</text>
</comment>
<dbReference type="EMBL" id="ANAG01000017">
    <property type="protein sequence ID" value="EKW98683.1"/>
    <property type="molecule type" value="Genomic_DNA"/>
</dbReference>
<dbReference type="InterPro" id="IPR009061">
    <property type="entry name" value="DNA-bd_dom_put_sf"/>
</dbReference>
<keyword evidence="1" id="KW-0678">Repressor</keyword>
<keyword evidence="3" id="KW-0238">DNA-binding</keyword>
<dbReference type="PROSITE" id="PS50937">
    <property type="entry name" value="HTH_MERR_2"/>
    <property type="match status" value="1"/>
</dbReference>
<keyword evidence="4" id="KW-0804">Transcription</keyword>
<evidence type="ECO:0000259" key="5">
    <source>
        <dbReference type="PROSITE" id="PS50937"/>
    </source>
</evidence>
<protein>
    <submittedName>
        <fullName evidence="6">Glutamine synthetase</fullName>
    </submittedName>
</protein>
<dbReference type="SMART" id="SM00422">
    <property type="entry name" value="HTH_MERR"/>
    <property type="match status" value="1"/>
</dbReference>
<dbReference type="PANTHER" id="PTHR30204:SF65">
    <property type="entry name" value="HTH-TYPE TRANSCRIPTIONAL REGULATOR TNRA"/>
    <property type="match status" value="1"/>
</dbReference>
<organism evidence="6 7">
    <name type="scientific">Ligilactobacillus saerimneri 30a</name>
    <dbReference type="NCBI Taxonomy" id="1227363"/>
    <lineage>
        <taxon>Bacteria</taxon>
        <taxon>Bacillati</taxon>
        <taxon>Bacillota</taxon>
        <taxon>Bacilli</taxon>
        <taxon>Lactobacillales</taxon>
        <taxon>Lactobacillaceae</taxon>
        <taxon>Ligilactobacillus</taxon>
    </lineage>
</organism>
<evidence type="ECO:0000256" key="4">
    <source>
        <dbReference type="ARBA" id="ARBA00023163"/>
    </source>
</evidence>
<gene>
    <name evidence="6" type="ORF">D271_06735</name>
</gene>
<evidence type="ECO:0000256" key="1">
    <source>
        <dbReference type="ARBA" id="ARBA00022491"/>
    </source>
</evidence>
<dbReference type="Proteomes" id="UP000011912">
    <property type="component" value="Unassembled WGS sequence"/>
</dbReference>
<accession>M5J441</accession>
<reference evidence="6 7" key="1">
    <citation type="journal article" date="2013" name="Genome Announc.">
        <title>Genome Sequence of Lactobacillus saerimneri 30a (Formerly Lactobacillus sp. Strain 30a), a Reference Lactic Acid Bacterium Strain Producing Biogenic Amines.</title>
        <authorList>
            <person name="Romano A."/>
            <person name="Trip H."/>
            <person name="Campbell-Sills H."/>
            <person name="Bouchez O."/>
            <person name="Sherman D."/>
            <person name="Lolkema J.S."/>
            <person name="Lucas P.M."/>
        </authorList>
    </citation>
    <scope>NUCLEOTIDE SEQUENCE [LARGE SCALE GENOMIC DNA]</scope>
    <source>
        <strain evidence="6 7">30a</strain>
    </source>
</reference>
<evidence type="ECO:0000313" key="6">
    <source>
        <dbReference type="EMBL" id="EKW98683.1"/>
    </source>
</evidence>
<evidence type="ECO:0000256" key="3">
    <source>
        <dbReference type="ARBA" id="ARBA00023125"/>
    </source>
</evidence>
<name>M5J441_9LACO</name>
<keyword evidence="7" id="KW-1185">Reference proteome</keyword>
<dbReference type="GO" id="GO:0003700">
    <property type="term" value="F:DNA-binding transcription factor activity"/>
    <property type="evidence" value="ECO:0007669"/>
    <property type="project" value="InterPro"/>
</dbReference>
<dbReference type="AlphaFoldDB" id="M5J441"/>
<dbReference type="GO" id="GO:0003677">
    <property type="term" value="F:DNA binding"/>
    <property type="evidence" value="ECO:0007669"/>
    <property type="project" value="UniProtKB-KW"/>
</dbReference>
<dbReference type="Pfam" id="PF13411">
    <property type="entry name" value="MerR_1"/>
    <property type="match status" value="1"/>
</dbReference>
<dbReference type="InterPro" id="IPR000551">
    <property type="entry name" value="MerR-type_HTH_dom"/>
</dbReference>
<evidence type="ECO:0000256" key="2">
    <source>
        <dbReference type="ARBA" id="ARBA00023015"/>
    </source>
</evidence>
<dbReference type="RefSeq" id="WP_009554747.1">
    <property type="nucleotide sequence ID" value="NZ_ANAG01000017.1"/>
</dbReference>
<dbReference type="CDD" id="cd01105">
    <property type="entry name" value="HTH_GlnR-like"/>
    <property type="match status" value="1"/>
</dbReference>
<proteinExistence type="predicted"/>
<feature type="domain" description="HTH merR-type" evidence="5">
    <location>
        <begin position="12"/>
        <end position="80"/>
    </location>
</feature>
<keyword evidence="2" id="KW-0805">Transcription regulation</keyword>
<dbReference type="STRING" id="1227363.D271_06735"/>